<keyword evidence="1" id="KW-0472">Membrane</keyword>
<proteinExistence type="predicted"/>
<evidence type="ECO:0000313" key="3">
    <source>
        <dbReference type="Proteomes" id="UP000008227"/>
    </source>
</evidence>
<reference evidence="2" key="3">
    <citation type="submission" date="2025-09" db="UniProtKB">
        <authorList>
            <consortium name="Ensembl"/>
        </authorList>
    </citation>
    <scope>IDENTIFICATION</scope>
</reference>
<dbReference type="GeneTree" id="ENSGT00960000186747"/>
<reference evidence="2" key="2">
    <citation type="submission" date="2025-08" db="UniProtKB">
        <authorList>
            <consortium name="Ensembl"/>
        </authorList>
    </citation>
    <scope>IDENTIFICATION</scope>
</reference>
<dbReference type="Proteomes" id="UP000008227">
    <property type="component" value="Chromosome 4"/>
</dbReference>
<evidence type="ECO:0000256" key="1">
    <source>
        <dbReference type="SAM" id="Phobius"/>
    </source>
</evidence>
<accession>A0A8W4FCG1</accession>
<dbReference type="Ensembl" id="ENSSSCT00000097776.1">
    <property type="protein sequence ID" value="ENSSSCP00000075988.1"/>
    <property type="gene ID" value="ENSSSCG00000056532.1"/>
</dbReference>
<protein>
    <submittedName>
        <fullName evidence="2">Uncharacterized protein</fullName>
    </submittedName>
</protein>
<organism evidence="2 3">
    <name type="scientific">Sus scrofa</name>
    <name type="common">Pig</name>
    <dbReference type="NCBI Taxonomy" id="9823"/>
    <lineage>
        <taxon>Eukaryota</taxon>
        <taxon>Metazoa</taxon>
        <taxon>Chordata</taxon>
        <taxon>Craniata</taxon>
        <taxon>Vertebrata</taxon>
        <taxon>Euteleostomi</taxon>
        <taxon>Mammalia</taxon>
        <taxon>Eutheria</taxon>
        <taxon>Laurasiatheria</taxon>
        <taxon>Artiodactyla</taxon>
        <taxon>Suina</taxon>
        <taxon>Suidae</taxon>
        <taxon>Sus</taxon>
    </lineage>
</organism>
<reference evidence="2" key="1">
    <citation type="journal article" date="2020" name="Gigascience">
        <title>An improved pig reference genome sequence to enable pig genetics and genomics research.</title>
        <authorList>
            <person name="Warr A."/>
            <person name="Affara N."/>
            <person name="Aken B."/>
            <person name="Beiki H."/>
            <person name="Bickhart D.M."/>
            <person name="Billis K."/>
            <person name="Chow W."/>
            <person name="Eory L."/>
            <person name="Finlayson H.A."/>
            <person name="Flicek P."/>
            <person name="Giron C.G."/>
            <person name="Griffin D.K."/>
            <person name="Hall R."/>
            <person name="Hannum G."/>
            <person name="Hourlier T."/>
            <person name="Howe K."/>
            <person name="Hume D.A."/>
            <person name="Izuogu O."/>
            <person name="Kim K."/>
            <person name="Koren S."/>
            <person name="Liu H."/>
            <person name="Manchanda N."/>
            <person name="Martin F.J."/>
            <person name="Nonneman D.J."/>
            <person name="O'Connor R.E."/>
            <person name="Phillippy A.M."/>
            <person name="Rohrer G.A."/>
            <person name="Rosen B.D."/>
            <person name="Rund L.A."/>
            <person name="Sargent C.A."/>
            <person name="Schook L.B."/>
            <person name="Schroeder S.G."/>
            <person name="Schwartz A.S."/>
            <person name="Skinner B.M."/>
            <person name="Talbot R."/>
            <person name="Tseng E."/>
            <person name="Tuggle C.K."/>
            <person name="Watson M."/>
            <person name="Smith T.P.L."/>
            <person name="Archibald A.L."/>
        </authorList>
    </citation>
    <scope>NUCLEOTIDE SEQUENCE [LARGE SCALE GENOMIC DNA]</scope>
    <source>
        <strain evidence="2">Duroc</strain>
    </source>
</reference>
<keyword evidence="1" id="KW-0812">Transmembrane</keyword>
<keyword evidence="3" id="KW-1185">Reference proteome</keyword>
<dbReference type="AlphaFoldDB" id="A0A8W4FCG1"/>
<keyword evidence="1" id="KW-1133">Transmembrane helix</keyword>
<sequence>MVNQTPDVTIFPYLGIAVACVFNIFLPLLSNHKAFLTASNVVKYRLNFCSQSRKFFGIPCFSRNLSIIIENKIAVDDPTGSCMHLAPLLKFGALGGGCSKRFSLPHSIQTQPFQRFL</sequence>
<name>A0A8W4FCG1_PIG</name>
<evidence type="ECO:0000313" key="2">
    <source>
        <dbReference type="Ensembl" id="ENSSSCP00000075988.1"/>
    </source>
</evidence>
<feature type="transmembrane region" description="Helical" evidence="1">
    <location>
        <begin position="12"/>
        <end position="29"/>
    </location>
</feature>